<organism evidence="1 2">
    <name type="scientific">Solanum bulbocastanum</name>
    <name type="common">Wild potato</name>
    <dbReference type="NCBI Taxonomy" id="147425"/>
    <lineage>
        <taxon>Eukaryota</taxon>
        <taxon>Viridiplantae</taxon>
        <taxon>Streptophyta</taxon>
        <taxon>Embryophyta</taxon>
        <taxon>Tracheophyta</taxon>
        <taxon>Spermatophyta</taxon>
        <taxon>Magnoliopsida</taxon>
        <taxon>eudicotyledons</taxon>
        <taxon>Gunneridae</taxon>
        <taxon>Pentapetalae</taxon>
        <taxon>asterids</taxon>
        <taxon>lamiids</taxon>
        <taxon>Solanales</taxon>
        <taxon>Solanaceae</taxon>
        <taxon>Solanoideae</taxon>
        <taxon>Solaneae</taxon>
        <taxon>Solanum</taxon>
    </lineage>
</organism>
<evidence type="ECO:0000313" key="1">
    <source>
        <dbReference type="EMBL" id="KAK6775731.1"/>
    </source>
</evidence>
<reference evidence="1 2" key="1">
    <citation type="submission" date="2024-02" db="EMBL/GenBank/DDBJ databases">
        <title>de novo genome assembly of Solanum bulbocastanum strain 11H21.</title>
        <authorList>
            <person name="Hosaka A.J."/>
        </authorList>
    </citation>
    <scope>NUCLEOTIDE SEQUENCE [LARGE SCALE GENOMIC DNA]</scope>
    <source>
        <tissue evidence="1">Young leaves</tissue>
    </source>
</reference>
<sequence>MCGEVSMVKIKKRKIHSIKSVNVEDDSPMSPVVGPFEYLTSELRVVKESMAKLPQGLGESSAGPRSYVPQCKFDAYISDKRKQKSQLGNLKNAYASLAKSHCELSIHTVKGRSERIGSMRKDMSRLHGAMMVKMSIVRSTRLMENIEAAIEPFIFSF</sequence>
<keyword evidence="2" id="KW-1185">Reference proteome</keyword>
<accession>A0AAN8T223</accession>
<dbReference type="EMBL" id="JBANQN010000011">
    <property type="protein sequence ID" value="KAK6775731.1"/>
    <property type="molecule type" value="Genomic_DNA"/>
</dbReference>
<gene>
    <name evidence="1" type="ORF">RDI58_026732</name>
</gene>
<dbReference type="AlphaFoldDB" id="A0AAN8T223"/>
<protein>
    <submittedName>
        <fullName evidence="1">Uncharacterized protein</fullName>
    </submittedName>
</protein>
<name>A0AAN8T223_SOLBU</name>
<proteinExistence type="predicted"/>
<dbReference type="Proteomes" id="UP001371456">
    <property type="component" value="Unassembled WGS sequence"/>
</dbReference>
<evidence type="ECO:0000313" key="2">
    <source>
        <dbReference type="Proteomes" id="UP001371456"/>
    </source>
</evidence>
<comment type="caution">
    <text evidence="1">The sequence shown here is derived from an EMBL/GenBank/DDBJ whole genome shotgun (WGS) entry which is preliminary data.</text>
</comment>